<dbReference type="InterPro" id="IPR036388">
    <property type="entry name" value="WH-like_DNA-bd_sf"/>
</dbReference>
<sequence length="438" mass="46811">MKQLLFLLLFPCLAMAQYQGNGNQKITLGEQTTADGLVWRGRLADTANLLTNKLDTSVYIVLDTGTRAMWYYRASTTPKWTRLVDSLNNMQGQLSLTTKVTGVLPVANGGTGNTSLDAADIVTKSGTQTIGGAKTFTSAVTGASFRPTSPTIPTNGIYLPNANTLGFSTNGTNKMTLNSGGNIGIGIVPNSDWNTGYTVLQTNYATYASENARIGQALFVFNAYNTDPADAAAWKRVYGNNAGMYEQSSGNHKWYTASSGAANSAISWVEGMTLSSNAGLSVGTATAAPANGIVSNGEVWIGYTSDNGAYPLQVNGQIFATNATIATSDEKYKENITPLNKGLEIVNKLKPVTFNFISDTENNFSQYEEVGFIAQDVDRALSTESFSKSIVKAADDSEPTSTMGLATQNLIPILVKAIQEQQALIKALEQRLLILENK</sequence>
<dbReference type="GO" id="GO:0098015">
    <property type="term" value="C:virus tail"/>
    <property type="evidence" value="ECO:0007669"/>
    <property type="project" value="UniProtKB-KW"/>
</dbReference>
<comment type="subcellular location">
    <subcellularLocation>
        <location evidence="1">Virion</location>
    </subcellularLocation>
</comment>
<dbReference type="InterPro" id="IPR030392">
    <property type="entry name" value="S74_ICA"/>
</dbReference>
<dbReference type="Pfam" id="PF13884">
    <property type="entry name" value="Peptidase_S74"/>
    <property type="match status" value="1"/>
</dbReference>
<reference evidence="4" key="1">
    <citation type="submission" date="2020-04" db="EMBL/GenBank/DDBJ databases">
        <authorList>
            <person name="Chiriac C."/>
            <person name="Salcher M."/>
            <person name="Ghai R."/>
            <person name="Kavagutti S V."/>
        </authorList>
    </citation>
    <scope>NUCLEOTIDE SEQUENCE</scope>
</reference>
<keyword evidence="2" id="KW-1227">Viral tail protein</keyword>
<feature type="domain" description="Peptidase S74" evidence="3">
    <location>
        <begin position="328"/>
        <end position="432"/>
    </location>
</feature>
<evidence type="ECO:0000259" key="3">
    <source>
        <dbReference type="PROSITE" id="PS51688"/>
    </source>
</evidence>
<dbReference type="PROSITE" id="PS51688">
    <property type="entry name" value="ICA"/>
    <property type="match status" value="1"/>
</dbReference>
<protein>
    <submittedName>
        <fullName evidence="4">Intramolecular chaperone auto-processing domain containing protein</fullName>
    </submittedName>
</protein>
<dbReference type="EMBL" id="LR796437">
    <property type="protein sequence ID" value="CAB4144577.1"/>
    <property type="molecule type" value="Genomic_DNA"/>
</dbReference>
<name>A0A6J5MFI2_9CAUD</name>
<evidence type="ECO:0000313" key="4">
    <source>
        <dbReference type="EMBL" id="CAB4144577.1"/>
    </source>
</evidence>
<accession>A0A6J5MFI2</accession>
<gene>
    <name evidence="4" type="ORF">UFOVP458_46</name>
</gene>
<dbReference type="Gene3D" id="6.10.140.2190">
    <property type="match status" value="1"/>
</dbReference>
<keyword evidence="2" id="KW-0946">Virion</keyword>
<proteinExistence type="predicted"/>
<organism evidence="4">
    <name type="scientific">uncultured Caudovirales phage</name>
    <dbReference type="NCBI Taxonomy" id="2100421"/>
    <lineage>
        <taxon>Viruses</taxon>
        <taxon>Duplodnaviria</taxon>
        <taxon>Heunggongvirae</taxon>
        <taxon>Uroviricota</taxon>
        <taxon>Caudoviricetes</taxon>
        <taxon>Peduoviridae</taxon>
        <taxon>Maltschvirus</taxon>
        <taxon>Maltschvirus maltsch</taxon>
    </lineage>
</organism>
<evidence type="ECO:0000256" key="1">
    <source>
        <dbReference type="ARBA" id="ARBA00004328"/>
    </source>
</evidence>
<dbReference type="Gene3D" id="1.10.10.10">
    <property type="entry name" value="Winged helix-like DNA-binding domain superfamily/Winged helix DNA-binding domain"/>
    <property type="match status" value="1"/>
</dbReference>
<evidence type="ECO:0000256" key="2">
    <source>
        <dbReference type="ARBA" id="ARBA00022732"/>
    </source>
</evidence>